<gene>
    <name evidence="2" type="ORF">SAMN05878391_2416</name>
</gene>
<feature type="domain" description="YdhG-like" evidence="1">
    <location>
        <begin position="24"/>
        <end position="114"/>
    </location>
</feature>
<reference evidence="3" key="1">
    <citation type="submission" date="2017-08" db="EMBL/GenBank/DDBJ databases">
        <authorList>
            <person name="Varghese N."/>
            <person name="Submissions S."/>
        </authorList>
    </citation>
    <scope>NUCLEOTIDE SEQUENCE [LARGE SCALE GENOMIC DNA]</scope>
    <source>
        <strain evidence="3">DSM 23173</strain>
    </source>
</reference>
<dbReference type="SUPFAM" id="SSF159888">
    <property type="entry name" value="YdhG-like"/>
    <property type="match status" value="1"/>
</dbReference>
<dbReference type="Gene3D" id="3.90.1150.200">
    <property type="match status" value="1"/>
</dbReference>
<dbReference type="Proteomes" id="UP000219412">
    <property type="component" value="Unassembled WGS sequence"/>
</dbReference>
<keyword evidence="3" id="KW-1185">Reference proteome</keyword>
<protein>
    <recommendedName>
        <fullName evidence="1">YdhG-like domain-containing protein</fullName>
    </recommendedName>
</protein>
<dbReference type="Pfam" id="PF08818">
    <property type="entry name" value="DUF1801"/>
    <property type="match status" value="1"/>
</dbReference>
<dbReference type="OrthoDB" id="9811812at2"/>
<dbReference type="InterPro" id="IPR014922">
    <property type="entry name" value="YdhG-like"/>
</dbReference>
<dbReference type="RefSeq" id="WP_097042460.1">
    <property type="nucleotide sequence ID" value="NZ_OBQF01000006.1"/>
</dbReference>
<evidence type="ECO:0000259" key="1">
    <source>
        <dbReference type="Pfam" id="PF08818"/>
    </source>
</evidence>
<sequence length="122" mass="13917">MSEKRTSEKVDAYIEGLSGEIKVITEELRAIILDTSEELIEELKWGMPNYSYYGLAAYLQTAKSHVNFGIHNGGKIMDKDTRKLLEGSGEKMKHIKVRSTDDIDRQYFQKLIEAIMTLNASE</sequence>
<dbReference type="AlphaFoldDB" id="A0A285URW3"/>
<evidence type="ECO:0000313" key="3">
    <source>
        <dbReference type="Proteomes" id="UP000219412"/>
    </source>
</evidence>
<dbReference type="EMBL" id="OBQF01000006">
    <property type="protein sequence ID" value="SOC44569.1"/>
    <property type="molecule type" value="Genomic_DNA"/>
</dbReference>
<organism evidence="2 3">
    <name type="scientific">Salinicoccus kekensis</name>
    <dbReference type="NCBI Taxonomy" id="714307"/>
    <lineage>
        <taxon>Bacteria</taxon>
        <taxon>Bacillati</taxon>
        <taxon>Bacillota</taxon>
        <taxon>Bacilli</taxon>
        <taxon>Bacillales</taxon>
        <taxon>Staphylococcaceae</taxon>
        <taxon>Salinicoccus</taxon>
    </lineage>
</organism>
<evidence type="ECO:0000313" key="2">
    <source>
        <dbReference type="EMBL" id="SOC44569.1"/>
    </source>
</evidence>
<proteinExistence type="predicted"/>
<name>A0A285URW3_9STAP</name>
<accession>A0A285URW3</accession>